<keyword evidence="1" id="KW-0732">Signal</keyword>
<organism evidence="2 3">
    <name type="scientific">Brevibacillus formosus</name>
    <dbReference type="NCBI Taxonomy" id="54913"/>
    <lineage>
        <taxon>Bacteria</taxon>
        <taxon>Bacillati</taxon>
        <taxon>Bacillota</taxon>
        <taxon>Bacilli</taxon>
        <taxon>Bacillales</taxon>
        <taxon>Paenibacillaceae</taxon>
        <taxon>Brevibacillus</taxon>
    </lineage>
</organism>
<protein>
    <recommendedName>
        <fullName evidence="4">VCBS repeat-containing protein</fullName>
    </recommendedName>
</protein>
<dbReference type="RefSeq" id="WP_088911044.1">
    <property type="nucleotide sequence ID" value="NZ_CP018145.1"/>
</dbReference>
<name>A0A220MSE0_9BACL</name>
<reference evidence="2 3" key="1">
    <citation type="submission" date="2016-11" db="EMBL/GenBank/DDBJ databases">
        <authorList>
            <person name="Jaros S."/>
            <person name="Januszkiewicz K."/>
            <person name="Wedrychowicz H."/>
        </authorList>
    </citation>
    <scope>NUCLEOTIDE SEQUENCE [LARGE SCALE GENOMIC DNA]</scope>
    <source>
        <strain evidence="2 3">NF2</strain>
    </source>
</reference>
<dbReference type="PROSITE" id="PS51257">
    <property type="entry name" value="PROKAR_LIPOPROTEIN"/>
    <property type="match status" value="1"/>
</dbReference>
<accession>A0A220MSE0</accession>
<evidence type="ECO:0000313" key="2">
    <source>
        <dbReference type="EMBL" id="ASJ57685.1"/>
    </source>
</evidence>
<sequence length="454" mass="49703">MKKAWLVTTALCVSLVSGCGLTDTPNELMRAPSADGDQKSINQAVMQFLPAGSQLSVPLHPAEASAVSLQDLNGDGVAEVVAFYKTEKTDYEIGVLVLTQQQGNWEKLSSFTGVGSELDFVSFQDLTGDKIPEMLIGMGGGEDLNKELSVYSLANNMTQELMKQPYSIMAVGDLTGDDHADLALVVLDKNNFTSKAELYGAANGTIAKKTELALDGSVNGYYQAIIGKASPTRNGLFIDAGLGAHSASTELLLWENGQLSNPLPKIEGEMDLTFKPYSLESEDINGDGIIEIGTKIQPAGTEDLAMVEIPWVSSYFQWDGKTGLKHIEDHYQNYTQGLDLKIPAKWGKKYTISINQDTNPFLIRFLYYGANGKNKADLLTLQSIPQNEWTKFESGLKQKQVPYILLREEGNQVLIAILPQTTPTLGKAALAEYRSMQLTAEEVRRLYKPVTNRE</sequence>
<gene>
    <name evidence="2" type="ORF">BP422_27560</name>
</gene>
<dbReference type="SUPFAM" id="SSF69318">
    <property type="entry name" value="Integrin alpha N-terminal domain"/>
    <property type="match status" value="2"/>
</dbReference>
<proteinExistence type="predicted"/>
<evidence type="ECO:0000313" key="3">
    <source>
        <dbReference type="Proteomes" id="UP000197781"/>
    </source>
</evidence>
<dbReference type="InterPro" id="IPR028994">
    <property type="entry name" value="Integrin_alpha_N"/>
</dbReference>
<feature type="signal peptide" evidence="1">
    <location>
        <begin position="1"/>
        <end position="22"/>
    </location>
</feature>
<dbReference type="EMBL" id="CP018145">
    <property type="protein sequence ID" value="ASJ57685.1"/>
    <property type="molecule type" value="Genomic_DNA"/>
</dbReference>
<dbReference type="AlphaFoldDB" id="A0A220MSE0"/>
<dbReference type="Proteomes" id="UP000197781">
    <property type="component" value="Chromosome"/>
</dbReference>
<dbReference type="KEGG" id="bfm:BP422_27560"/>
<feature type="chain" id="PRO_5012985056" description="VCBS repeat-containing protein" evidence="1">
    <location>
        <begin position="23"/>
        <end position="454"/>
    </location>
</feature>
<dbReference type="Gene3D" id="2.130.10.130">
    <property type="entry name" value="Integrin alpha, N-terminal"/>
    <property type="match status" value="1"/>
</dbReference>
<evidence type="ECO:0000256" key="1">
    <source>
        <dbReference type="SAM" id="SignalP"/>
    </source>
</evidence>
<evidence type="ECO:0008006" key="4">
    <source>
        <dbReference type="Google" id="ProtNLM"/>
    </source>
</evidence>